<dbReference type="SUPFAM" id="SSF56672">
    <property type="entry name" value="DNA/RNA polymerases"/>
    <property type="match status" value="1"/>
</dbReference>
<gene>
    <name evidence="2" type="ORF">C7B64_17290</name>
</gene>
<organism evidence="2 3">
    <name type="scientific">Merismopedia glauca CCAP 1448/3</name>
    <dbReference type="NCBI Taxonomy" id="1296344"/>
    <lineage>
        <taxon>Bacteria</taxon>
        <taxon>Bacillati</taxon>
        <taxon>Cyanobacteriota</taxon>
        <taxon>Cyanophyceae</taxon>
        <taxon>Synechococcales</taxon>
        <taxon>Merismopediaceae</taxon>
        <taxon>Merismopedia</taxon>
    </lineage>
</organism>
<dbReference type="AlphaFoldDB" id="A0A2T1C046"/>
<dbReference type="OrthoDB" id="9780724at2"/>
<evidence type="ECO:0000313" key="3">
    <source>
        <dbReference type="Proteomes" id="UP000238762"/>
    </source>
</evidence>
<evidence type="ECO:0000313" key="2">
    <source>
        <dbReference type="EMBL" id="PSB01631.1"/>
    </source>
</evidence>
<dbReference type="PANTHER" id="PTHR34047">
    <property type="entry name" value="NUCLEAR INTRON MATURASE 1, MITOCHONDRIAL-RELATED"/>
    <property type="match status" value="1"/>
</dbReference>
<dbReference type="CDD" id="cd01646">
    <property type="entry name" value="RT_Bac_retron_I"/>
    <property type="match status" value="1"/>
</dbReference>
<feature type="domain" description="Reverse transcriptase" evidence="1">
    <location>
        <begin position="1"/>
        <end position="284"/>
    </location>
</feature>
<dbReference type="EMBL" id="PVWJ01000096">
    <property type="protein sequence ID" value="PSB01631.1"/>
    <property type="molecule type" value="Genomic_DNA"/>
</dbReference>
<keyword evidence="3" id="KW-1185">Reference proteome</keyword>
<reference evidence="2 3" key="2">
    <citation type="submission" date="2018-03" db="EMBL/GenBank/DDBJ databases">
        <title>The ancient ancestry and fast evolution of plastids.</title>
        <authorList>
            <person name="Moore K.R."/>
            <person name="Magnabosco C."/>
            <person name="Momper L."/>
            <person name="Gold D.A."/>
            <person name="Bosak T."/>
            <person name="Fournier G.P."/>
        </authorList>
    </citation>
    <scope>NUCLEOTIDE SEQUENCE [LARGE SCALE GENOMIC DNA]</scope>
    <source>
        <strain evidence="2 3">CCAP 1448/3</strain>
    </source>
</reference>
<sequence length="366" mass="44063">MKRLTNIWQHIIKFDNLLLAARKAQKCKRFRDNVLDFNYHLESNLLQLQIELSNQTYCPGNYRTFRIYDPKPRLISAAPYRDRIVHHALCNVIIPRLDRGFITDTYANREGYGTHRALKRFIEFYRQSDYILQCDIKKYFPSIDHQVLKELIRRKIKCPDTLWLIEVIIDNSNEQEPVIDYFPGDNLLTPLERKKGLPIGNLTSQFWANIYLDGFDHFIKETLKVRHYVRYVDDFALFADDWQFLADARKAIEEYLVRLRLKIHPIKSQLFETKYGANFLGFRILPERVRVRNDNLRRSRRRLRQLQQDYRCGQISLTELMQRLQSWEAHLKHGDTYRLRRAIFDRWVFSTPSQTTKRKCETFPKL</sequence>
<dbReference type="Pfam" id="PF00078">
    <property type="entry name" value="RVT_1"/>
    <property type="match status" value="1"/>
</dbReference>
<evidence type="ECO:0000259" key="1">
    <source>
        <dbReference type="PROSITE" id="PS50878"/>
    </source>
</evidence>
<dbReference type="Proteomes" id="UP000238762">
    <property type="component" value="Unassembled WGS sequence"/>
</dbReference>
<dbReference type="InterPro" id="IPR051083">
    <property type="entry name" value="GrpII_Intron_Splice-Mob/Def"/>
</dbReference>
<reference evidence="2 3" key="1">
    <citation type="submission" date="2018-02" db="EMBL/GenBank/DDBJ databases">
        <authorList>
            <person name="Cohen D.B."/>
            <person name="Kent A.D."/>
        </authorList>
    </citation>
    <scope>NUCLEOTIDE SEQUENCE [LARGE SCALE GENOMIC DNA]</scope>
    <source>
        <strain evidence="2 3">CCAP 1448/3</strain>
    </source>
</reference>
<dbReference type="InterPro" id="IPR043502">
    <property type="entry name" value="DNA/RNA_pol_sf"/>
</dbReference>
<proteinExistence type="predicted"/>
<dbReference type="PROSITE" id="PS50878">
    <property type="entry name" value="RT_POL"/>
    <property type="match status" value="1"/>
</dbReference>
<dbReference type="RefSeq" id="WP_106289902.1">
    <property type="nucleotide sequence ID" value="NZ_CAWNTC010000125.1"/>
</dbReference>
<comment type="caution">
    <text evidence="2">The sequence shown here is derived from an EMBL/GenBank/DDBJ whole genome shotgun (WGS) entry which is preliminary data.</text>
</comment>
<dbReference type="PANTHER" id="PTHR34047:SF8">
    <property type="entry name" value="PROTEIN YKFC"/>
    <property type="match status" value="1"/>
</dbReference>
<protein>
    <submittedName>
        <fullName evidence="2">RNA-dependent DNA polymerase</fullName>
    </submittedName>
</protein>
<name>A0A2T1C046_9CYAN</name>
<dbReference type="InterPro" id="IPR000477">
    <property type="entry name" value="RT_dom"/>
</dbReference>
<accession>A0A2T1C046</accession>